<feature type="region of interest" description="Disordered" evidence="1">
    <location>
        <begin position="1"/>
        <end position="26"/>
    </location>
</feature>
<organism evidence="2 3">
    <name type="scientific">Genlisea aurea</name>
    <dbReference type="NCBI Taxonomy" id="192259"/>
    <lineage>
        <taxon>Eukaryota</taxon>
        <taxon>Viridiplantae</taxon>
        <taxon>Streptophyta</taxon>
        <taxon>Embryophyta</taxon>
        <taxon>Tracheophyta</taxon>
        <taxon>Spermatophyta</taxon>
        <taxon>Magnoliopsida</taxon>
        <taxon>eudicotyledons</taxon>
        <taxon>Gunneridae</taxon>
        <taxon>Pentapetalae</taxon>
        <taxon>asterids</taxon>
        <taxon>lamiids</taxon>
        <taxon>Lamiales</taxon>
        <taxon>Lentibulariaceae</taxon>
        <taxon>Genlisea</taxon>
    </lineage>
</organism>
<dbReference type="EMBL" id="AUSU01002047">
    <property type="protein sequence ID" value="EPS69614.1"/>
    <property type="molecule type" value="Genomic_DNA"/>
</dbReference>
<name>S8CQX6_9LAMI</name>
<accession>S8CQX6</accession>
<dbReference type="PANTHER" id="PTHR34569:SF2">
    <property type="entry name" value="EXPRESSED PROTEIN"/>
    <property type="match status" value="1"/>
</dbReference>
<dbReference type="AlphaFoldDB" id="S8CQX6"/>
<keyword evidence="3" id="KW-1185">Reference proteome</keyword>
<protein>
    <submittedName>
        <fullName evidence="2">Uncharacterized protein</fullName>
    </submittedName>
</protein>
<gene>
    <name evidence="2" type="ORF">M569_05157</name>
</gene>
<dbReference type="PANTHER" id="PTHR34569">
    <property type="entry name" value="EXPRESSED PROTEIN"/>
    <property type="match status" value="1"/>
</dbReference>
<reference evidence="2 3" key="1">
    <citation type="journal article" date="2013" name="BMC Genomics">
        <title>The miniature genome of a carnivorous plant Genlisea aurea contains a low number of genes and short non-coding sequences.</title>
        <authorList>
            <person name="Leushkin E.V."/>
            <person name="Sutormin R.A."/>
            <person name="Nabieva E.R."/>
            <person name="Penin A.A."/>
            <person name="Kondrashov A.S."/>
            <person name="Logacheva M.D."/>
        </authorList>
    </citation>
    <scope>NUCLEOTIDE SEQUENCE [LARGE SCALE GENOMIC DNA]</scope>
</reference>
<dbReference type="Proteomes" id="UP000015453">
    <property type="component" value="Unassembled WGS sequence"/>
</dbReference>
<evidence type="ECO:0000313" key="3">
    <source>
        <dbReference type="Proteomes" id="UP000015453"/>
    </source>
</evidence>
<evidence type="ECO:0000313" key="2">
    <source>
        <dbReference type="EMBL" id="EPS69614.1"/>
    </source>
</evidence>
<evidence type="ECO:0000256" key="1">
    <source>
        <dbReference type="SAM" id="MobiDB-lite"/>
    </source>
</evidence>
<dbReference type="OrthoDB" id="1700296at2759"/>
<sequence length="155" mass="17073">MEEYGSLIPHPDAEIPTPLRRRRSSSGTIFPKKLSVLLSRDYSSETASSDDLELISLKSATAHCYTSLKDVISPASVVAWSTPASGCGGDIGIRNRLVKQAAWAYLQPMSSSPSTDESGGGVFRRLWQGFASVVDWVRRSFLRVVNWVFRIRGPI</sequence>
<proteinExistence type="predicted"/>
<comment type="caution">
    <text evidence="2">The sequence shown here is derived from an EMBL/GenBank/DDBJ whole genome shotgun (WGS) entry which is preliminary data.</text>
</comment>